<dbReference type="PRINTS" id="PR00237">
    <property type="entry name" value="GPCRRHODOPSN"/>
</dbReference>
<evidence type="ECO:0000313" key="7">
    <source>
        <dbReference type="EMBL" id="KAK3778854.1"/>
    </source>
</evidence>
<evidence type="ECO:0008006" key="9">
    <source>
        <dbReference type="Google" id="ProtNLM"/>
    </source>
</evidence>
<dbReference type="SUPFAM" id="SSF81321">
    <property type="entry name" value="Family A G protein-coupled receptor-like"/>
    <property type="match status" value="1"/>
</dbReference>
<evidence type="ECO:0000256" key="2">
    <source>
        <dbReference type="ARBA" id="ARBA00022692"/>
    </source>
</evidence>
<dbReference type="GO" id="GO:0004930">
    <property type="term" value="F:G protein-coupled receptor activity"/>
    <property type="evidence" value="ECO:0007669"/>
    <property type="project" value="InterPro"/>
</dbReference>
<name>A0AAE1A015_9GAST</name>
<sequence length="163" mass="18578">MDLINNTNKLRVFVDAGPLVDRIHWAVVFVAMPILCILGVAGNSLSIIVLYKQGFKKSTNILLFVLAISDILFMVGAQGPAKLMYEWGRGGLWFPEREAVVLYYFYHIFDYINWTAGPMSMGLPILITAERNRYSGYRCPHQSCSRTEETDDDGEKYPREFPT</sequence>
<proteinExistence type="predicted"/>
<accession>A0AAE1A015</accession>
<evidence type="ECO:0000256" key="6">
    <source>
        <dbReference type="SAM" id="Phobius"/>
    </source>
</evidence>
<reference evidence="7" key="1">
    <citation type="journal article" date="2023" name="G3 (Bethesda)">
        <title>A reference genome for the long-term kleptoplast-retaining sea slug Elysia crispata morphotype clarki.</title>
        <authorList>
            <person name="Eastman K.E."/>
            <person name="Pendleton A.L."/>
            <person name="Shaikh M.A."/>
            <person name="Suttiyut T."/>
            <person name="Ogas R."/>
            <person name="Tomko P."/>
            <person name="Gavelis G."/>
            <person name="Widhalm J.R."/>
            <person name="Wisecaver J.H."/>
        </authorList>
    </citation>
    <scope>NUCLEOTIDE SEQUENCE</scope>
    <source>
        <strain evidence="7">ECLA1</strain>
    </source>
</reference>
<dbReference type="AlphaFoldDB" id="A0AAE1A015"/>
<comment type="subcellular location">
    <subcellularLocation>
        <location evidence="1">Membrane</location>
    </subcellularLocation>
</comment>
<organism evidence="7 8">
    <name type="scientific">Elysia crispata</name>
    <name type="common">lettuce slug</name>
    <dbReference type="NCBI Taxonomy" id="231223"/>
    <lineage>
        <taxon>Eukaryota</taxon>
        <taxon>Metazoa</taxon>
        <taxon>Spiralia</taxon>
        <taxon>Lophotrochozoa</taxon>
        <taxon>Mollusca</taxon>
        <taxon>Gastropoda</taxon>
        <taxon>Heterobranchia</taxon>
        <taxon>Euthyneura</taxon>
        <taxon>Panpulmonata</taxon>
        <taxon>Sacoglossa</taxon>
        <taxon>Placobranchoidea</taxon>
        <taxon>Plakobranchidae</taxon>
        <taxon>Elysia</taxon>
    </lineage>
</organism>
<feature type="transmembrane region" description="Helical" evidence="6">
    <location>
        <begin position="101"/>
        <end position="127"/>
    </location>
</feature>
<evidence type="ECO:0000256" key="1">
    <source>
        <dbReference type="ARBA" id="ARBA00004370"/>
    </source>
</evidence>
<protein>
    <recommendedName>
        <fullName evidence="9">G-protein coupled receptors family 1 profile domain-containing protein</fullName>
    </recommendedName>
</protein>
<gene>
    <name evidence="7" type="ORF">RRG08_013120</name>
</gene>
<dbReference type="GO" id="GO:0016020">
    <property type="term" value="C:membrane"/>
    <property type="evidence" value="ECO:0007669"/>
    <property type="project" value="UniProtKB-SubCell"/>
</dbReference>
<dbReference type="InterPro" id="IPR052954">
    <property type="entry name" value="GPCR-Ligand_Int"/>
</dbReference>
<keyword evidence="3 6" id="KW-1133">Transmembrane helix</keyword>
<keyword evidence="4 6" id="KW-0472">Membrane</keyword>
<evidence type="ECO:0000256" key="4">
    <source>
        <dbReference type="ARBA" id="ARBA00023136"/>
    </source>
</evidence>
<feature type="transmembrane region" description="Helical" evidence="6">
    <location>
        <begin position="61"/>
        <end position="81"/>
    </location>
</feature>
<dbReference type="InterPro" id="IPR000276">
    <property type="entry name" value="GPCR_Rhodpsn"/>
</dbReference>
<keyword evidence="8" id="KW-1185">Reference proteome</keyword>
<dbReference type="Proteomes" id="UP001283361">
    <property type="component" value="Unassembled WGS sequence"/>
</dbReference>
<dbReference type="Gene3D" id="1.20.1070.10">
    <property type="entry name" value="Rhodopsin 7-helix transmembrane proteins"/>
    <property type="match status" value="1"/>
</dbReference>
<feature type="transmembrane region" description="Helical" evidence="6">
    <location>
        <begin position="23"/>
        <end position="49"/>
    </location>
</feature>
<evidence type="ECO:0000313" key="8">
    <source>
        <dbReference type="Proteomes" id="UP001283361"/>
    </source>
</evidence>
<keyword evidence="2 6" id="KW-0812">Transmembrane</keyword>
<dbReference type="EMBL" id="JAWDGP010002895">
    <property type="protein sequence ID" value="KAK3778854.1"/>
    <property type="molecule type" value="Genomic_DNA"/>
</dbReference>
<dbReference type="PANTHER" id="PTHR46641">
    <property type="entry name" value="FMRFAMIDE RECEPTOR-RELATED"/>
    <property type="match status" value="1"/>
</dbReference>
<dbReference type="PANTHER" id="PTHR46641:SF2">
    <property type="entry name" value="FMRFAMIDE RECEPTOR"/>
    <property type="match status" value="1"/>
</dbReference>
<comment type="caution">
    <text evidence="7">The sequence shown here is derived from an EMBL/GenBank/DDBJ whole genome shotgun (WGS) entry which is preliminary data.</text>
</comment>
<feature type="region of interest" description="Disordered" evidence="5">
    <location>
        <begin position="141"/>
        <end position="163"/>
    </location>
</feature>
<evidence type="ECO:0000256" key="5">
    <source>
        <dbReference type="SAM" id="MobiDB-lite"/>
    </source>
</evidence>
<evidence type="ECO:0000256" key="3">
    <source>
        <dbReference type="ARBA" id="ARBA00022989"/>
    </source>
</evidence>